<dbReference type="Gene3D" id="1.10.150.60">
    <property type="entry name" value="ARID DNA-binding domain"/>
    <property type="match status" value="1"/>
</dbReference>
<dbReference type="InterPro" id="IPR013083">
    <property type="entry name" value="Znf_RING/FYVE/PHD"/>
</dbReference>
<comment type="caution">
    <text evidence="24">The sequence shown here is derived from an EMBL/GenBank/DDBJ whole genome shotgun (WGS) entry which is preliminary data.</text>
</comment>
<dbReference type="GO" id="GO:0005634">
    <property type="term" value="C:nucleus"/>
    <property type="evidence" value="ECO:0007669"/>
    <property type="project" value="UniProtKB-SubCell"/>
</dbReference>
<evidence type="ECO:0000256" key="6">
    <source>
        <dbReference type="ARBA" id="ARBA00022679"/>
    </source>
</evidence>
<dbReference type="PANTHER" id="PTHR10694:SF33">
    <property type="entry name" value="LYSINE-SPECIFIC DEMETHYLASE 5"/>
    <property type="match status" value="1"/>
</dbReference>
<keyword evidence="7" id="KW-0479">Metal-binding</keyword>
<keyword evidence="14" id="KW-0539">Nucleus</keyword>
<dbReference type="SUPFAM" id="SSF46774">
    <property type="entry name" value="ARID-like"/>
    <property type="match status" value="1"/>
</dbReference>
<dbReference type="InterPro" id="IPR013637">
    <property type="entry name" value="Lys_sp_deMease-like_dom"/>
</dbReference>
<dbReference type="SMART" id="SM00249">
    <property type="entry name" value="PHD"/>
    <property type="match status" value="2"/>
</dbReference>
<dbReference type="EC" id="1.14.11.67" evidence="5"/>
<dbReference type="SMART" id="SM01014">
    <property type="entry name" value="ARID"/>
    <property type="match status" value="1"/>
</dbReference>
<feature type="domain" description="JmjC" evidence="23">
    <location>
        <begin position="686"/>
        <end position="852"/>
    </location>
</feature>
<evidence type="ECO:0000256" key="4">
    <source>
        <dbReference type="ARBA" id="ARBA00006924"/>
    </source>
</evidence>
<evidence type="ECO:0000256" key="14">
    <source>
        <dbReference type="ARBA" id="ARBA00023242"/>
    </source>
</evidence>
<feature type="non-terminal residue" evidence="24">
    <location>
        <position position="1"/>
    </location>
</feature>
<dbReference type="InterPro" id="IPR001965">
    <property type="entry name" value="Znf_PHD"/>
</dbReference>
<dbReference type="InterPro" id="IPR048615">
    <property type="entry name" value="KDM5_C-hel"/>
</dbReference>
<dbReference type="Pfam" id="PF02373">
    <property type="entry name" value="JmjC"/>
    <property type="match status" value="1"/>
</dbReference>
<reference evidence="24" key="1">
    <citation type="submission" date="2020-12" db="EMBL/GenBank/DDBJ databases">
        <title>Metabolic potential, ecology and presence of endohyphal bacteria is reflected in genomic diversity of Mucoromycotina.</title>
        <authorList>
            <person name="Muszewska A."/>
            <person name="Okrasinska A."/>
            <person name="Steczkiewicz K."/>
            <person name="Drgas O."/>
            <person name="Orlowska M."/>
            <person name="Perlinska-Lenart U."/>
            <person name="Aleksandrzak-Piekarczyk T."/>
            <person name="Szatraj K."/>
            <person name="Zielenkiewicz U."/>
            <person name="Pilsyk S."/>
            <person name="Malc E."/>
            <person name="Mieczkowski P."/>
            <person name="Kruszewska J.S."/>
            <person name="Biernat P."/>
            <person name="Pawlowska J."/>
        </authorList>
    </citation>
    <scope>NUCLEOTIDE SEQUENCE</scope>
    <source>
        <strain evidence="24">CBS 226.32</strain>
    </source>
</reference>
<evidence type="ECO:0000313" key="24">
    <source>
        <dbReference type="EMBL" id="KAG2200512.1"/>
    </source>
</evidence>
<comment type="subcellular location">
    <subcellularLocation>
        <location evidence="2">Nucleus</location>
    </subcellularLocation>
</comment>
<dbReference type="GO" id="GO:0003677">
    <property type="term" value="F:DNA binding"/>
    <property type="evidence" value="ECO:0007669"/>
    <property type="project" value="InterPro"/>
</dbReference>
<evidence type="ECO:0000256" key="1">
    <source>
        <dbReference type="ARBA" id="ARBA00001954"/>
    </source>
</evidence>
<dbReference type="CDD" id="cd15518">
    <property type="entry name" value="PHD_Ecm5p_Lid2p_like"/>
    <property type="match status" value="1"/>
</dbReference>
<evidence type="ECO:0000256" key="18">
    <source>
        <dbReference type="SAM" id="MobiDB-lite"/>
    </source>
</evidence>
<dbReference type="GO" id="GO:0000785">
    <property type="term" value="C:chromatin"/>
    <property type="evidence" value="ECO:0007669"/>
    <property type="project" value="TreeGrafter"/>
</dbReference>
<evidence type="ECO:0000256" key="10">
    <source>
        <dbReference type="ARBA" id="ARBA00022833"/>
    </source>
</evidence>
<dbReference type="InterPro" id="IPR019786">
    <property type="entry name" value="Zinc_finger_PHD-type_CS"/>
</dbReference>
<protein>
    <recommendedName>
        <fullName evidence="5">[histone H3]-trimethyl-L-lysine(4) demethylase</fullName>
        <ecNumber evidence="5">1.14.11.67</ecNumber>
    </recommendedName>
</protein>
<evidence type="ECO:0000256" key="3">
    <source>
        <dbReference type="ARBA" id="ARBA00006801"/>
    </source>
</evidence>
<dbReference type="Pfam" id="PF02146">
    <property type="entry name" value="SIR2"/>
    <property type="match status" value="1"/>
</dbReference>
<dbReference type="InterPro" id="IPR001606">
    <property type="entry name" value="ARID_dom"/>
</dbReference>
<keyword evidence="9 16" id="KW-0863">Zinc-finger</keyword>
<dbReference type="CDD" id="cd15545">
    <property type="entry name" value="PHD_BAZ2A_like"/>
    <property type="match status" value="1"/>
</dbReference>
<dbReference type="PROSITE" id="PS50016">
    <property type="entry name" value="ZF_PHD_2"/>
    <property type="match status" value="2"/>
</dbReference>
<evidence type="ECO:0000256" key="16">
    <source>
        <dbReference type="PROSITE-ProRule" id="PRU00146"/>
    </source>
</evidence>
<dbReference type="Gene3D" id="3.30.40.10">
    <property type="entry name" value="Zinc/RING finger domain, C3HC4 (zinc finger)"/>
    <property type="match status" value="2"/>
</dbReference>
<dbReference type="InterPro" id="IPR004198">
    <property type="entry name" value="Znf_C5HC2"/>
</dbReference>
<dbReference type="SMART" id="SM00558">
    <property type="entry name" value="JmjC"/>
    <property type="match status" value="1"/>
</dbReference>
<keyword evidence="13" id="KW-0520">NAD</keyword>
<dbReference type="GO" id="GO:0008270">
    <property type="term" value="F:zinc ion binding"/>
    <property type="evidence" value="ECO:0007669"/>
    <property type="project" value="UniProtKB-KW"/>
</dbReference>
<evidence type="ECO:0000256" key="2">
    <source>
        <dbReference type="ARBA" id="ARBA00004123"/>
    </source>
</evidence>
<dbReference type="GO" id="GO:0034647">
    <property type="term" value="F:histone H3K4me/H3K4me2/H3K4me3 demethylase activity"/>
    <property type="evidence" value="ECO:0007669"/>
    <property type="project" value="UniProtKB-EC"/>
</dbReference>
<keyword evidence="8" id="KW-0677">Repeat</keyword>
<dbReference type="InterPro" id="IPR003000">
    <property type="entry name" value="Sirtuin"/>
</dbReference>
<dbReference type="InterPro" id="IPR011011">
    <property type="entry name" value="Znf_FYVE_PHD"/>
</dbReference>
<dbReference type="Pfam" id="PF08429">
    <property type="entry name" value="PLU-1"/>
    <property type="match status" value="1"/>
</dbReference>
<evidence type="ECO:0000259" key="22">
    <source>
        <dbReference type="PROSITE" id="PS51183"/>
    </source>
</evidence>
<comment type="caution">
    <text evidence="17">Lacks conserved residue(s) required for the propagation of feature annotation.</text>
</comment>
<dbReference type="Pfam" id="PF02928">
    <property type="entry name" value="zf-C5HC2"/>
    <property type="match status" value="1"/>
</dbReference>
<keyword evidence="6" id="KW-0808">Transferase</keyword>
<dbReference type="EMBL" id="JAEPRC010000313">
    <property type="protein sequence ID" value="KAG2200512.1"/>
    <property type="molecule type" value="Genomic_DNA"/>
</dbReference>
<evidence type="ECO:0000313" key="25">
    <source>
        <dbReference type="Proteomes" id="UP000650833"/>
    </source>
</evidence>
<feature type="domain" description="JmjN" evidence="22">
    <location>
        <begin position="366"/>
        <end position="407"/>
    </location>
</feature>
<feature type="region of interest" description="Disordered" evidence="18">
    <location>
        <begin position="1584"/>
        <end position="1659"/>
    </location>
</feature>
<gene>
    <name evidence="24" type="ORF">INT46_005429</name>
</gene>
<dbReference type="PROSITE" id="PS50305">
    <property type="entry name" value="SIRTUIN"/>
    <property type="match status" value="1"/>
</dbReference>
<dbReference type="Pfam" id="PF02375">
    <property type="entry name" value="JmjN"/>
    <property type="match status" value="1"/>
</dbReference>
<dbReference type="Pfam" id="PF01388">
    <property type="entry name" value="ARID"/>
    <property type="match status" value="1"/>
</dbReference>
<evidence type="ECO:0000256" key="11">
    <source>
        <dbReference type="ARBA" id="ARBA00023002"/>
    </source>
</evidence>
<comment type="similarity">
    <text evidence="3">Belongs to the JARID1 histone demethylase family.</text>
</comment>
<dbReference type="SUPFAM" id="SSF52467">
    <property type="entry name" value="DHS-like NAD/FAD-binding domain"/>
    <property type="match status" value="1"/>
</dbReference>
<proteinExistence type="inferred from homology"/>
<feature type="domain" description="Deacetylase sirtuin-type" evidence="20">
    <location>
        <begin position="24"/>
        <end position="318"/>
    </location>
</feature>
<evidence type="ECO:0000259" key="23">
    <source>
        <dbReference type="PROSITE" id="PS51184"/>
    </source>
</evidence>
<feature type="domain" description="PHD-type" evidence="19">
    <location>
        <begin position="550"/>
        <end position="600"/>
    </location>
</feature>
<dbReference type="PROSITE" id="PS51183">
    <property type="entry name" value="JMJN"/>
    <property type="match status" value="1"/>
</dbReference>
<evidence type="ECO:0000256" key="17">
    <source>
        <dbReference type="PROSITE-ProRule" id="PRU00236"/>
    </source>
</evidence>
<evidence type="ECO:0000256" key="9">
    <source>
        <dbReference type="ARBA" id="ARBA00022771"/>
    </source>
</evidence>
<dbReference type="FunFam" id="1.10.150.60:FF:000016">
    <property type="entry name" value="Putative Lysine-specific demethylase 5B"/>
    <property type="match status" value="1"/>
</dbReference>
<evidence type="ECO:0000259" key="20">
    <source>
        <dbReference type="PROSITE" id="PS50305"/>
    </source>
</evidence>
<dbReference type="InterPro" id="IPR026591">
    <property type="entry name" value="Sirtuin_cat_small_dom_sf"/>
</dbReference>
<keyword evidence="10" id="KW-0862">Zinc</keyword>
<dbReference type="Pfam" id="PF21323">
    <property type="entry name" value="KDM5_C-hel"/>
    <property type="match status" value="1"/>
</dbReference>
<dbReference type="OrthoDB" id="1678912at2759"/>
<dbReference type="GO" id="GO:0070403">
    <property type="term" value="F:NAD+ binding"/>
    <property type="evidence" value="ECO:0007669"/>
    <property type="project" value="InterPro"/>
</dbReference>
<feature type="domain" description="ARID" evidence="21">
    <location>
        <begin position="431"/>
        <end position="524"/>
    </location>
</feature>
<comment type="similarity">
    <text evidence="4">Belongs to the sirtuin family. Class I subfamily.</text>
</comment>
<organism evidence="24 25">
    <name type="scientific">Mucor plumbeus</name>
    <dbReference type="NCBI Taxonomy" id="97098"/>
    <lineage>
        <taxon>Eukaryota</taxon>
        <taxon>Fungi</taxon>
        <taxon>Fungi incertae sedis</taxon>
        <taxon>Mucoromycota</taxon>
        <taxon>Mucoromycotina</taxon>
        <taxon>Mucoromycetes</taxon>
        <taxon>Mucorales</taxon>
        <taxon>Mucorineae</taxon>
        <taxon>Mucoraceae</taxon>
        <taxon>Mucor</taxon>
    </lineage>
</organism>
<dbReference type="SMART" id="SM00501">
    <property type="entry name" value="BRIGHT"/>
    <property type="match status" value="1"/>
</dbReference>
<dbReference type="SUPFAM" id="SSF51197">
    <property type="entry name" value="Clavaminate synthase-like"/>
    <property type="match status" value="1"/>
</dbReference>
<evidence type="ECO:0000256" key="8">
    <source>
        <dbReference type="ARBA" id="ARBA00022737"/>
    </source>
</evidence>
<keyword evidence="11" id="KW-0560">Oxidoreductase</keyword>
<dbReference type="InterPro" id="IPR029035">
    <property type="entry name" value="DHS-like_NAD/FAD-binding_dom"/>
</dbReference>
<evidence type="ECO:0000259" key="21">
    <source>
        <dbReference type="PROSITE" id="PS51011"/>
    </source>
</evidence>
<evidence type="ECO:0000256" key="7">
    <source>
        <dbReference type="ARBA" id="ARBA00022723"/>
    </source>
</evidence>
<evidence type="ECO:0000256" key="15">
    <source>
        <dbReference type="ARBA" id="ARBA00048734"/>
    </source>
</evidence>
<dbReference type="InterPro" id="IPR003349">
    <property type="entry name" value="JmjN"/>
</dbReference>
<accession>A0A8H7V042</accession>
<dbReference type="InterPro" id="IPR036431">
    <property type="entry name" value="ARID_dom_sf"/>
</dbReference>
<dbReference type="CDD" id="cd16100">
    <property type="entry name" value="ARID"/>
    <property type="match status" value="1"/>
</dbReference>
<dbReference type="PROSITE" id="PS01359">
    <property type="entry name" value="ZF_PHD_1"/>
    <property type="match status" value="2"/>
</dbReference>
<comment type="cofactor">
    <cofactor evidence="1">
        <name>Fe(2+)</name>
        <dbReference type="ChEBI" id="CHEBI:29033"/>
    </cofactor>
</comment>
<dbReference type="Proteomes" id="UP000650833">
    <property type="component" value="Unassembled WGS sequence"/>
</dbReference>
<dbReference type="Gene3D" id="2.60.120.650">
    <property type="entry name" value="Cupin"/>
    <property type="match status" value="1"/>
</dbReference>
<evidence type="ECO:0000256" key="13">
    <source>
        <dbReference type="ARBA" id="ARBA00023027"/>
    </source>
</evidence>
<comment type="catalytic activity">
    <reaction evidence="15">
        <text>N(6),N(6),N(6)-trimethyl-L-lysyl(4)-[histone H3] + 3 2-oxoglutarate + 3 O2 = L-lysyl(4)-[histone H3] + 3 formaldehyde + 3 succinate + 3 CO2</text>
        <dbReference type="Rhea" id="RHEA:60208"/>
        <dbReference type="Rhea" id="RHEA-COMP:15537"/>
        <dbReference type="Rhea" id="RHEA-COMP:15547"/>
        <dbReference type="ChEBI" id="CHEBI:15379"/>
        <dbReference type="ChEBI" id="CHEBI:16526"/>
        <dbReference type="ChEBI" id="CHEBI:16810"/>
        <dbReference type="ChEBI" id="CHEBI:16842"/>
        <dbReference type="ChEBI" id="CHEBI:29969"/>
        <dbReference type="ChEBI" id="CHEBI:30031"/>
        <dbReference type="ChEBI" id="CHEBI:61961"/>
        <dbReference type="EC" id="1.14.11.67"/>
    </reaction>
</comment>
<dbReference type="PROSITE" id="PS51011">
    <property type="entry name" value="ARID"/>
    <property type="match status" value="1"/>
</dbReference>
<feature type="domain" description="PHD-type" evidence="19">
    <location>
        <begin position="1336"/>
        <end position="1385"/>
    </location>
</feature>
<dbReference type="Pfam" id="PF00628">
    <property type="entry name" value="PHD"/>
    <property type="match status" value="2"/>
</dbReference>
<dbReference type="SUPFAM" id="SSF57903">
    <property type="entry name" value="FYVE/PHD zinc finger"/>
    <property type="match status" value="2"/>
</dbReference>
<sequence length="1659" mass="189094">TRHISNKVWNATIKIPELKTTLPATTSSFDVNQVVSMVTDMFQQHKGRLLIITGAGVSTDSGIPDYRGDQVLKKKCPFNGQNIANIISYAIGNLCSYWSRSYLGWPKMSESLPNATHDILKKLIDDGYIQNIITQNVDNLHSKAGTPEQRLLELHGTLYKVECMDCGDTSADRNKYQHRIHARNPTWKDMIGKGKINPDGDVELPKGASYDEFDIPPCQSCGSQKMKPKVVFFGENIKHQVTNQAEKFIHDSSGVLVVGSSLATYSSYRLLRLASQLNKPIGIITKGPTRADNLMQWKGEVGCSPVLTMLYSNLIGLDKNMRRTTKNVVKTSEVKNTLPFDLSAVKTKSEEPVSRKSKRLFGIEEAPTFYPTKDEFKDPLSYIEKISPEGEKYGIIKIVPPKDYNPDFSLKTEAFRFKTRIQKLNSMEGETRTNVNYLEQLNKYHILTGRPVGKIPQLDKRPIDLYKLKNEVAIRGGVQEVTRLKKWAEIGRVLGYARKQCTSMSNALKTAYQKVILPYEIWFGKHKDDIDQFTTKEENGSPLSTDSNENDTCEICHKSENEEKLLLCDGCNRGFHMYCLNPPLTVVPKTDWFCFQCLTAVGKDYGFEDGNEYSLSDFHTVCDNFKKDWFEKTHTDKTSTVTEEECENEFWRLVENPHETCQVEYGADLHSTHHGSGFATTDHIPKSVFDPWNLNVIPVVPQSLFTYIKSDISGMMVPWLYVGMCFSAFCWHNEDHYTYSINYMHWGETKTWYGVPGSDTAKFEAAMKKAVPELFDQQPDLLFQLITMLSPERLVKENVKVYAVDQRPGQFVITYPKAYHSGFNHGFNFCEAVNFAPGEWIDFGLECVKRYKAFRRQPCFSHDNLLVTAARNLNSIENIDWLKRGLIEMQTRENKERQIVRAKKVVEKLIPENDVREELQCVFCNCYTYLSYIGCECTSKVGCLEHVTELCTCDINNKVMYLQFTDTQIDELVQGVIQTGPTPDNWIEKLENVMNSKSGPTIKKLKDLIKEAQSNDIPQEPIDNLKRFIEILDQWNSDADRLLGLKHDNTKQTETRYKRCQNLIERALEIGFDLVQLPDVEAYAMQLEDLDNQITADLLSSNNFELQSELFNKGLQIRSDSINFRKLRKVIEYNSWEESVQKAFSNHFVAKTYRKLIKEGEDMAMTTADDPLFKRLVDTEEFGKRVVQHLENIIKGREKIGMDEQQSIFNIGYNVENPDLSIELDPQLISRLKNSLSRSRTTLKELDTMLNRKCTNANIADRPTISEAQKLTTFTRELCFHSELATRLAFELSRNSSWNEHLRSTLMNGRQKALDVVLKEILTNVQRITNSEGRPNLYCICRKPESGLMIECDVCHEWYHGSCLKVARNAARSTSSYVCPICHSTELSRKIPHQSRQPTLQEITELVNFGETLNFRPKDFDAISNVHKIMQNYKNHVQAFCRSKEHLEFEDVNQMKYYLRTLMGLEVLLLDETDFLRSKIETLAPVIGPVVKSTATSPSTGPLSAPFIDQIQPYSSHKKTTNHKKFTEPKKAVDYETFTNDTNFAGKPTDIAKSVDTTKPVDTNNLADIVKPTDITLKRKLVTTVGPSPTNRPHKIIKLTVKPPKPTSINSTSPSPSSSTSSSSTSTSSSTLLTSTSLSPNKKRKHKQDDNKQSSKKLK</sequence>
<dbReference type="InterPro" id="IPR019787">
    <property type="entry name" value="Znf_PHD-finger"/>
</dbReference>
<evidence type="ECO:0000259" key="19">
    <source>
        <dbReference type="PROSITE" id="PS50016"/>
    </source>
</evidence>
<name>A0A8H7V042_9FUNG</name>
<evidence type="ECO:0000256" key="12">
    <source>
        <dbReference type="ARBA" id="ARBA00023004"/>
    </source>
</evidence>
<dbReference type="PROSITE" id="PS51184">
    <property type="entry name" value="JMJC"/>
    <property type="match status" value="1"/>
</dbReference>
<keyword evidence="12" id="KW-0408">Iron</keyword>
<dbReference type="PANTHER" id="PTHR10694">
    <property type="entry name" value="LYSINE-SPECIFIC DEMETHYLASE"/>
    <property type="match status" value="1"/>
</dbReference>
<dbReference type="GO" id="GO:0016740">
    <property type="term" value="F:transferase activity"/>
    <property type="evidence" value="ECO:0007669"/>
    <property type="project" value="UniProtKB-KW"/>
</dbReference>
<dbReference type="Gene3D" id="3.40.50.1220">
    <property type="entry name" value="TPP-binding domain"/>
    <property type="match status" value="1"/>
</dbReference>
<feature type="compositionally biased region" description="Low complexity" evidence="18">
    <location>
        <begin position="1611"/>
        <end position="1640"/>
    </location>
</feature>
<keyword evidence="25" id="KW-1185">Reference proteome</keyword>
<dbReference type="Gene3D" id="3.30.1600.10">
    <property type="entry name" value="SIR2/SIRT2 'Small Domain"/>
    <property type="match status" value="1"/>
</dbReference>
<dbReference type="InterPro" id="IPR026590">
    <property type="entry name" value="Ssirtuin_cat_dom"/>
</dbReference>
<evidence type="ECO:0000256" key="5">
    <source>
        <dbReference type="ARBA" id="ARBA00012902"/>
    </source>
</evidence>
<dbReference type="SMART" id="SM00545">
    <property type="entry name" value="JmjN"/>
    <property type="match status" value="1"/>
</dbReference>
<dbReference type="GO" id="GO:0006355">
    <property type="term" value="P:regulation of DNA-templated transcription"/>
    <property type="evidence" value="ECO:0007669"/>
    <property type="project" value="TreeGrafter"/>
</dbReference>
<dbReference type="InterPro" id="IPR003347">
    <property type="entry name" value="JmjC_dom"/>
</dbReference>